<keyword evidence="2" id="KW-1185">Reference proteome</keyword>
<comment type="caution">
    <text evidence="1">The sequence shown here is derived from an EMBL/GenBank/DDBJ whole genome shotgun (WGS) entry which is preliminary data.</text>
</comment>
<sequence>MQLIKKDRLKTILGVAVPIAVGLISTYIMLFIDIVMIKSLGNAALAAVGYAGVSYELVFAFVVGATPAVRGIVARRLGEQSNEATCLPLNAGLLLVIALAIPVSLLLIYCAPLYFSLVTNDALVAQEGIPYLQAMLVALVAHGMSDIFKGFWTGVNRVKVYMLILLMVNCLNVLFNYLFIFGNWGAPKLGTQGAGIASAIAITIGMLTYMLVTFMRYRGAGFLNILPTKKLFFQLIKMGLPVSVQGILFSLGSIALFWMVGLIGTSEAAAVTVLIRVTTIMLIFAMALGHTSAMLVSNTVGKGDLDDATQWGWDIGQLGFVWITLLGIPLLIFPEAFLSLFITDLATIQMATIPLMLTAITTGIIGLSYIYANTLFSLGDGRRVVMVSFVTRWVFFLPAVWIIGPYLKYGLLEVWIAQMIYGVVTAWIVVSMFRDGRWKSIKI</sequence>
<dbReference type="InterPro" id="IPR048279">
    <property type="entry name" value="MdtK-like"/>
</dbReference>
<name>A0ABV2BXW5_9GAMM</name>
<dbReference type="EMBL" id="JBEVCJ010000027">
    <property type="protein sequence ID" value="MET1256785.1"/>
    <property type="molecule type" value="Genomic_DNA"/>
</dbReference>
<dbReference type="InterPro" id="IPR050222">
    <property type="entry name" value="MATE_MdtK"/>
</dbReference>
<reference evidence="1 2" key="1">
    <citation type="submission" date="2024-06" db="EMBL/GenBank/DDBJ databases">
        <authorList>
            <person name="Li F."/>
        </authorList>
    </citation>
    <scope>NUCLEOTIDE SEQUENCE [LARGE SCALE GENOMIC DNA]</scope>
    <source>
        <strain evidence="1 2">GXAS 311</strain>
    </source>
</reference>
<accession>A0ABV2BXW5</accession>
<dbReference type="CDD" id="cd13133">
    <property type="entry name" value="MATE_like_7"/>
    <property type="match status" value="1"/>
</dbReference>
<organism evidence="1 2">
    <name type="scientific">Aliikangiella maris</name>
    <dbReference type="NCBI Taxonomy" id="3162458"/>
    <lineage>
        <taxon>Bacteria</taxon>
        <taxon>Pseudomonadati</taxon>
        <taxon>Pseudomonadota</taxon>
        <taxon>Gammaproteobacteria</taxon>
        <taxon>Oceanospirillales</taxon>
        <taxon>Pleioneaceae</taxon>
        <taxon>Aliikangiella</taxon>
    </lineage>
</organism>
<dbReference type="PANTHER" id="PTHR43298:SF2">
    <property type="entry name" value="FMN_FAD EXPORTER YEEO-RELATED"/>
    <property type="match status" value="1"/>
</dbReference>
<dbReference type="NCBIfam" id="TIGR00797">
    <property type="entry name" value="matE"/>
    <property type="match status" value="1"/>
</dbReference>
<evidence type="ECO:0000313" key="1">
    <source>
        <dbReference type="EMBL" id="MET1256785.1"/>
    </source>
</evidence>
<dbReference type="PANTHER" id="PTHR43298">
    <property type="entry name" value="MULTIDRUG RESISTANCE PROTEIN NORM-RELATED"/>
    <property type="match status" value="1"/>
</dbReference>
<dbReference type="PIRSF" id="PIRSF006603">
    <property type="entry name" value="DinF"/>
    <property type="match status" value="1"/>
</dbReference>
<dbReference type="Pfam" id="PF01554">
    <property type="entry name" value="MatE"/>
    <property type="match status" value="2"/>
</dbReference>
<dbReference type="InterPro" id="IPR002528">
    <property type="entry name" value="MATE_fam"/>
</dbReference>
<proteinExistence type="predicted"/>
<evidence type="ECO:0000313" key="2">
    <source>
        <dbReference type="Proteomes" id="UP001548189"/>
    </source>
</evidence>
<protein>
    <submittedName>
        <fullName evidence="1">MATE family efflux transporter</fullName>
    </submittedName>
</protein>
<gene>
    <name evidence="1" type="ORF">ABVT43_16705</name>
</gene>
<dbReference type="Proteomes" id="UP001548189">
    <property type="component" value="Unassembled WGS sequence"/>
</dbReference>